<feature type="transmembrane region" description="Helical" evidence="8">
    <location>
        <begin position="117"/>
        <end position="139"/>
    </location>
</feature>
<dbReference type="AlphaFoldDB" id="A0AAW9K3I1"/>
<feature type="transmembrane region" description="Helical" evidence="8">
    <location>
        <begin position="282"/>
        <end position="302"/>
    </location>
</feature>
<evidence type="ECO:0000256" key="2">
    <source>
        <dbReference type="ARBA" id="ARBA00007935"/>
    </source>
</evidence>
<feature type="transmembrane region" description="Helical" evidence="8">
    <location>
        <begin position="151"/>
        <end position="172"/>
    </location>
</feature>
<dbReference type="Pfam" id="PF01032">
    <property type="entry name" value="FecCD"/>
    <property type="match status" value="1"/>
</dbReference>
<evidence type="ECO:0000256" key="8">
    <source>
        <dbReference type="SAM" id="Phobius"/>
    </source>
</evidence>
<dbReference type="GO" id="GO:0033214">
    <property type="term" value="P:siderophore-iron import into cell"/>
    <property type="evidence" value="ECO:0007669"/>
    <property type="project" value="TreeGrafter"/>
</dbReference>
<dbReference type="CDD" id="cd06550">
    <property type="entry name" value="TM_ABC_iron-siderophores_like"/>
    <property type="match status" value="1"/>
</dbReference>
<evidence type="ECO:0000256" key="7">
    <source>
        <dbReference type="ARBA" id="ARBA00023136"/>
    </source>
</evidence>
<comment type="subcellular location">
    <subcellularLocation>
        <location evidence="1">Cell membrane</location>
        <topology evidence="1">Multi-pass membrane protein</topology>
    </subcellularLocation>
</comment>
<evidence type="ECO:0000256" key="3">
    <source>
        <dbReference type="ARBA" id="ARBA00022448"/>
    </source>
</evidence>
<dbReference type="EMBL" id="JAVBVO010000003">
    <property type="protein sequence ID" value="MDZ5757922.1"/>
    <property type="molecule type" value="Genomic_DNA"/>
</dbReference>
<dbReference type="PANTHER" id="PTHR30472">
    <property type="entry name" value="FERRIC ENTEROBACTIN TRANSPORT SYSTEM PERMEASE PROTEIN"/>
    <property type="match status" value="1"/>
</dbReference>
<organism evidence="9 10">
    <name type="scientific">Carnobacterium maltaromaticum</name>
    <name type="common">Carnobacterium piscicola</name>
    <dbReference type="NCBI Taxonomy" id="2751"/>
    <lineage>
        <taxon>Bacteria</taxon>
        <taxon>Bacillati</taxon>
        <taxon>Bacillota</taxon>
        <taxon>Bacilli</taxon>
        <taxon>Lactobacillales</taxon>
        <taxon>Carnobacteriaceae</taxon>
        <taxon>Carnobacterium</taxon>
    </lineage>
</organism>
<evidence type="ECO:0000256" key="1">
    <source>
        <dbReference type="ARBA" id="ARBA00004651"/>
    </source>
</evidence>
<comment type="caution">
    <text evidence="9">The sequence shown here is derived from an EMBL/GenBank/DDBJ whole genome shotgun (WGS) entry which is preliminary data.</text>
</comment>
<keyword evidence="3" id="KW-0813">Transport</keyword>
<feature type="transmembrane region" description="Helical" evidence="8">
    <location>
        <begin position="7"/>
        <end position="26"/>
    </location>
</feature>
<dbReference type="InterPro" id="IPR000522">
    <property type="entry name" value="ABC_transptr_permease_BtuC"/>
</dbReference>
<reference evidence="9" key="1">
    <citation type="submission" date="2023-08" db="EMBL/GenBank/DDBJ databases">
        <title>Genomic characterization of piscicolin 126 produced by Carnobacterium maltaromaticum CM22 strain isolated from salmon (Salmo salar).</title>
        <authorList>
            <person name="Gonzalez-Gragera E."/>
            <person name="Garcia-Lopez J.D."/>
            <person name="Teso-Perez C."/>
            <person name="Gimenez-Hernandez I."/>
            <person name="Peralta-Sanchez J.M."/>
            <person name="Valdivia E."/>
            <person name="Montalban-Lopez M."/>
            <person name="Martin-Platero A.M."/>
            <person name="Banos A."/>
            <person name="Martinez-Bueno M."/>
        </authorList>
    </citation>
    <scope>NUCLEOTIDE SEQUENCE</scope>
    <source>
        <strain evidence="9">CM22</strain>
    </source>
</reference>
<keyword evidence="7 8" id="KW-0472">Membrane</keyword>
<evidence type="ECO:0000313" key="9">
    <source>
        <dbReference type="EMBL" id="MDZ5757922.1"/>
    </source>
</evidence>
<accession>A0AAW9K3I1</accession>
<dbReference type="FunFam" id="1.10.3470.10:FF:000001">
    <property type="entry name" value="Vitamin B12 ABC transporter permease BtuC"/>
    <property type="match status" value="1"/>
</dbReference>
<keyword evidence="6 8" id="KW-1133">Transmembrane helix</keyword>
<evidence type="ECO:0000313" key="10">
    <source>
        <dbReference type="Proteomes" id="UP001290462"/>
    </source>
</evidence>
<gene>
    <name evidence="9" type="ORF">RAK27_04550</name>
</gene>
<feature type="transmembrane region" description="Helical" evidence="8">
    <location>
        <begin position="193"/>
        <end position="212"/>
    </location>
</feature>
<evidence type="ECO:0000256" key="5">
    <source>
        <dbReference type="ARBA" id="ARBA00022692"/>
    </source>
</evidence>
<proteinExistence type="inferred from homology"/>
<sequence length="331" mass="35983">MKKRKNPLFILLLLSLFLIGLIIWSLNTGKMALTPNEIMQIILGNGTAKAHLIIYEFRLPKILLGIFVGIGMGISGCLMQSLLKNDMASPGTLGISSGSGVFVIFALMMGMREVSPLMLPIMAFIGGLLAAGLIFIFSYQRGKQLSPLTLILTGVALATGYDALTLLFSLRMDTDKFEFAQRWMAGSLWGDQWSYLLFLIPCILILSLWAYFHSIHLNALHLGNESAIGLGVSVKKEFLLMAFVSILLSSVSVAIGGNFFFVGMISPHIAKKMVGVNHKYSIPASGLVGGIIILLSDTLLRASHLSGTIPVGLLITIISTPYFLYLLARSR</sequence>
<feature type="transmembrane region" description="Helical" evidence="8">
    <location>
        <begin position="62"/>
        <end position="83"/>
    </location>
</feature>
<keyword evidence="5 8" id="KW-0812">Transmembrane</keyword>
<dbReference type="GO" id="GO:0022857">
    <property type="term" value="F:transmembrane transporter activity"/>
    <property type="evidence" value="ECO:0007669"/>
    <property type="project" value="InterPro"/>
</dbReference>
<feature type="transmembrane region" description="Helical" evidence="8">
    <location>
        <begin position="38"/>
        <end position="55"/>
    </location>
</feature>
<evidence type="ECO:0000256" key="4">
    <source>
        <dbReference type="ARBA" id="ARBA00022475"/>
    </source>
</evidence>
<dbReference type="GO" id="GO:0005886">
    <property type="term" value="C:plasma membrane"/>
    <property type="evidence" value="ECO:0007669"/>
    <property type="project" value="UniProtKB-SubCell"/>
</dbReference>
<protein>
    <submittedName>
        <fullName evidence="9">Iron ABC transporter permease</fullName>
    </submittedName>
</protein>
<comment type="similarity">
    <text evidence="2">Belongs to the binding-protein-dependent transport system permease family. FecCD subfamily.</text>
</comment>
<dbReference type="PANTHER" id="PTHR30472:SF64">
    <property type="entry name" value="IRON(3+)-HYDROXAMATE IMPORT SYSTEM PERMEASE PROTEIN FHUG"/>
    <property type="match status" value="1"/>
</dbReference>
<evidence type="ECO:0000256" key="6">
    <source>
        <dbReference type="ARBA" id="ARBA00022989"/>
    </source>
</evidence>
<name>A0AAW9K3I1_CARML</name>
<feature type="transmembrane region" description="Helical" evidence="8">
    <location>
        <begin position="238"/>
        <end position="261"/>
    </location>
</feature>
<feature type="transmembrane region" description="Helical" evidence="8">
    <location>
        <begin position="89"/>
        <end position="110"/>
    </location>
</feature>
<dbReference type="InterPro" id="IPR037294">
    <property type="entry name" value="ABC_BtuC-like"/>
</dbReference>
<dbReference type="RefSeq" id="WP_057000437.1">
    <property type="nucleotide sequence ID" value="NZ_CBCPHT010000002.1"/>
</dbReference>
<dbReference type="Gene3D" id="1.10.3470.10">
    <property type="entry name" value="ABC transporter involved in vitamin B12 uptake, BtuC"/>
    <property type="match status" value="1"/>
</dbReference>
<feature type="transmembrane region" description="Helical" evidence="8">
    <location>
        <begin position="308"/>
        <end position="328"/>
    </location>
</feature>
<dbReference type="SUPFAM" id="SSF81345">
    <property type="entry name" value="ABC transporter involved in vitamin B12 uptake, BtuC"/>
    <property type="match status" value="1"/>
</dbReference>
<keyword evidence="4" id="KW-1003">Cell membrane</keyword>
<dbReference type="Proteomes" id="UP001290462">
    <property type="component" value="Unassembled WGS sequence"/>
</dbReference>